<dbReference type="PANTHER" id="PTHR43751">
    <property type="entry name" value="SULFATASE"/>
    <property type="match status" value="1"/>
</dbReference>
<dbReference type="AlphaFoldDB" id="A0A927F650"/>
<evidence type="ECO:0000313" key="2">
    <source>
        <dbReference type="EMBL" id="MBD5777875.1"/>
    </source>
</evidence>
<accession>A0A927F650</accession>
<proteinExistence type="predicted"/>
<protein>
    <submittedName>
        <fullName evidence="2">Sulfatase</fullName>
    </submittedName>
</protein>
<name>A0A927F650_9BACT</name>
<dbReference type="SUPFAM" id="SSF53649">
    <property type="entry name" value="Alkaline phosphatase-like"/>
    <property type="match status" value="1"/>
</dbReference>
<feature type="domain" description="Sulfatase N-terminal" evidence="1">
    <location>
        <begin position="24"/>
        <end position="316"/>
    </location>
</feature>
<dbReference type="PANTHER" id="PTHR43751:SF1">
    <property type="entry name" value="SULFATASE ATSG-RELATED"/>
    <property type="match status" value="1"/>
</dbReference>
<gene>
    <name evidence="2" type="ORF">IEN85_00010</name>
</gene>
<reference evidence="2" key="1">
    <citation type="submission" date="2020-09" db="EMBL/GenBank/DDBJ databases">
        <title>Pelagicoccus enzymogenes sp. nov. with an EPS production, isolated from marine sediment.</title>
        <authorList>
            <person name="Feng X."/>
        </authorList>
    </citation>
    <scope>NUCLEOTIDE SEQUENCE</scope>
    <source>
        <strain evidence="2">NFK12</strain>
    </source>
</reference>
<organism evidence="2 3">
    <name type="scientific">Pelagicoccus enzymogenes</name>
    <dbReference type="NCBI Taxonomy" id="2773457"/>
    <lineage>
        <taxon>Bacteria</taxon>
        <taxon>Pseudomonadati</taxon>
        <taxon>Verrucomicrobiota</taxon>
        <taxon>Opitutia</taxon>
        <taxon>Puniceicoccales</taxon>
        <taxon>Pelagicoccaceae</taxon>
        <taxon>Pelagicoccus</taxon>
    </lineage>
</organism>
<comment type="caution">
    <text evidence="2">The sequence shown here is derived from an EMBL/GenBank/DDBJ whole genome shotgun (WGS) entry which is preliminary data.</text>
</comment>
<evidence type="ECO:0000313" key="3">
    <source>
        <dbReference type="Proteomes" id="UP000622317"/>
    </source>
</evidence>
<dbReference type="InterPro" id="IPR052701">
    <property type="entry name" value="GAG_Ulvan_Degrading_Sulfatases"/>
</dbReference>
<evidence type="ECO:0000259" key="1">
    <source>
        <dbReference type="Pfam" id="PF00884"/>
    </source>
</evidence>
<dbReference type="Gene3D" id="3.40.720.10">
    <property type="entry name" value="Alkaline Phosphatase, subunit A"/>
    <property type="match status" value="1"/>
</dbReference>
<dbReference type="InterPro" id="IPR000917">
    <property type="entry name" value="Sulfatase_N"/>
</dbReference>
<dbReference type="InterPro" id="IPR017850">
    <property type="entry name" value="Alkaline_phosphatase_core_sf"/>
</dbReference>
<dbReference type="EMBL" id="JACYFG010000002">
    <property type="protein sequence ID" value="MBD5777875.1"/>
    <property type="molecule type" value="Genomic_DNA"/>
</dbReference>
<keyword evidence="3" id="KW-1185">Reference proteome</keyword>
<dbReference type="Pfam" id="PF00884">
    <property type="entry name" value="Sulfatase"/>
    <property type="match status" value="1"/>
</dbReference>
<sequence>MSLGLSLAHASAEVDNENSWEARPNILFCILDDASYPHFGAYGCTWVDTPAFDRVAREGLLFQNAYTPNAKCAPSRSSILTGRNSWQLEEAANHVVNFPATFKTFPEALRDAGYATGKTGKGWGPGNPGEVDGKVRKLIGESYNKLNLEAAPSHGISGKDYAANFESFLDALGEGTPWFFWFGAHEPHRKYEYGSGRHRGGKSLEAIETVPRFWPDNDKVRNDMLDYAFEIEHADRHLGLMLEALERRGLLENTVVLVTSDNGMPFPRAKAQKYEYSIHMPLAVMWPQGIPSSGRRIEDYVSFIDFAPTFLELAGIPFENSGMSPSPGRSLTDIFASERSGQVNPDRNYVLIGKERHDYSRPQNQGYPVRGIVSDGHLFLRNYAIDRWPAGNPELGYLDVDGSPTKTTILELFRSQVDRSYWTLSFGKRKVEEELYDVRLDPECLLNLQGEASFDALRQGLRERMESLLREQGDPRMFGEGEVFDSYGYSEEKAWNFYERFMEGEFGSEDTGWVSPSDYEIAPLD</sequence>
<dbReference type="Proteomes" id="UP000622317">
    <property type="component" value="Unassembled WGS sequence"/>
</dbReference>
<dbReference type="CDD" id="cd16027">
    <property type="entry name" value="SGSH"/>
    <property type="match status" value="1"/>
</dbReference>